<feature type="transmembrane region" description="Helical" evidence="5">
    <location>
        <begin position="273"/>
        <end position="294"/>
    </location>
</feature>
<dbReference type="CDD" id="cd17319">
    <property type="entry name" value="MFS_ExuT_GudP_like"/>
    <property type="match status" value="1"/>
</dbReference>
<feature type="transmembrane region" description="Helical" evidence="5">
    <location>
        <begin position="330"/>
        <end position="352"/>
    </location>
</feature>
<feature type="transmembrane region" description="Helical" evidence="5">
    <location>
        <begin position="140"/>
        <end position="161"/>
    </location>
</feature>
<sequence>MSTFKVKNYRWFIVFLLFTATTINYLDRQIIGLLKPTLEKEFNWSETNFSRIVMAFTAAYAVGLLLFGWIIDKVGTKVGYSVTIVLWSIAGMLHAVARSVFGFSMARVGLGIGEAGNYPAAVKTVAEWFPKKERALATGLFNAGTSIGVVVAVLVVPWILTQYGWQNVFWITGALGFVWLIAWLIFYDIPTRQPRLTSEEYQYIVSDQEATDNDDATKRPIKWFKLFTFPQTWAVITGKGLIDPIYWFFLFWLPSYFSSTFNLDLKKPSVELMLIYTATTLGSIGGGYLSSRLIKNGWPTLKARKTVLFAFALIEISIMLAQFVTDVWVAVGLLSVAVAVHQAWATNVFTLASDLFPKQAVSSIVGIAGTAGALGGILFPMLIGSLLDEYKTAGNLTGGYNLLFTICAFTYLIAWTIIHLLTRNAKEIDVESLR</sequence>
<evidence type="ECO:0000256" key="5">
    <source>
        <dbReference type="SAM" id="Phobius"/>
    </source>
</evidence>
<dbReference type="Gene3D" id="1.20.1250.20">
    <property type="entry name" value="MFS general substrate transporter like domains"/>
    <property type="match status" value="2"/>
</dbReference>
<feature type="transmembrane region" description="Helical" evidence="5">
    <location>
        <begin position="52"/>
        <end position="71"/>
    </location>
</feature>
<keyword evidence="4 5" id="KW-0472">Membrane</keyword>
<accession>A0ABT0HMU9</accession>
<dbReference type="EMBL" id="JALPRF010000002">
    <property type="protein sequence ID" value="MCK8493488.1"/>
    <property type="molecule type" value="Genomic_DNA"/>
</dbReference>
<evidence type="ECO:0000256" key="4">
    <source>
        <dbReference type="ARBA" id="ARBA00023136"/>
    </source>
</evidence>
<dbReference type="PANTHER" id="PTHR11662:SF285">
    <property type="entry name" value="HEXURONATE TRANSPORTER"/>
    <property type="match status" value="1"/>
</dbReference>
<dbReference type="Proteomes" id="UP001202180">
    <property type="component" value="Unassembled WGS sequence"/>
</dbReference>
<feature type="transmembrane region" description="Helical" evidence="5">
    <location>
        <begin position="12"/>
        <end position="31"/>
    </location>
</feature>
<evidence type="ECO:0000256" key="2">
    <source>
        <dbReference type="ARBA" id="ARBA00022692"/>
    </source>
</evidence>
<evidence type="ECO:0000259" key="6">
    <source>
        <dbReference type="PROSITE" id="PS50850"/>
    </source>
</evidence>
<dbReference type="RefSeq" id="WP_248478035.1">
    <property type="nucleotide sequence ID" value="NZ_JALPRF010000002.1"/>
</dbReference>
<feature type="transmembrane region" description="Helical" evidence="5">
    <location>
        <begin position="364"/>
        <end position="387"/>
    </location>
</feature>
<dbReference type="PIRSF" id="PIRSF002808">
    <property type="entry name" value="Hexose_phosphate_transp"/>
    <property type="match status" value="1"/>
</dbReference>
<dbReference type="InterPro" id="IPR050382">
    <property type="entry name" value="MFS_Na/Anion_cotransporter"/>
</dbReference>
<feature type="transmembrane region" description="Helical" evidence="5">
    <location>
        <begin position="167"/>
        <end position="186"/>
    </location>
</feature>
<evidence type="ECO:0000313" key="7">
    <source>
        <dbReference type="EMBL" id="MCK8493488.1"/>
    </source>
</evidence>
<dbReference type="InterPro" id="IPR011701">
    <property type="entry name" value="MFS"/>
</dbReference>
<keyword evidence="3 5" id="KW-1133">Transmembrane helix</keyword>
<dbReference type="PROSITE" id="PS50850">
    <property type="entry name" value="MFS"/>
    <property type="match status" value="1"/>
</dbReference>
<feature type="domain" description="Major facilitator superfamily (MFS) profile" evidence="6">
    <location>
        <begin position="13"/>
        <end position="426"/>
    </location>
</feature>
<dbReference type="Pfam" id="PF07690">
    <property type="entry name" value="MFS_1"/>
    <property type="match status" value="1"/>
</dbReference>
<dbReference type="InterPro" id="IPR000849">
    <property type="entry name" value="Sugar_P_transporter"/>
</dbReference>
<feature type="transmembrane region" description="Helical" evidence="5">
    <location>
        <begin position="232"/>
        <end position="253"/>
    </location>
</feature>
<dbReference type="InterPro" id="IPR036259">
    <property type="entry name" value="MFS_trans_sf"/>
</dbReference>
<gene>
    <name evidence="7" type="ORF">M0L20_16590</name>
</gene>
<evidence type="ECO:0000256" key="1">
    <source>
        <dbReference type="ARBA" id="ARBA00004141"/>
    </source>
</evidence>
<evidence type="ECO:0000256" key="3">
    <source>
        <dbReference type="ARBA" id="ARBA00022989"/>
    </source>
</evidence>
<feature type="transmembrane region" description="Helical" evidence="5">
    <location>
        <begin position="399"/>
        <end position="418"/>
    </location>
</feature>
<protein>
    <submittedName>
        <fullName evidence="7">MFS transporter</fullName>
    </submittedName>
</protein>
<feature type="transmembrane region" description="Helical" evidence="5">
    <location>
        <begin position="306"/>
        <end position="324"/>
    </location>
</feature>
<dbReference type="SUPFAM" id="SSF103473">
    <property type="entry name" value="MFS general substrate transporter"/>
    <property type="match status" value="1"/>
</dbReference>
<reference evidence="7 8" key="1">
    <citation type="submission" date="2022-04" db="EMBL/GenBank/DDBJ databases">
        <title>Spirosoma sp. strain RP8 genome sequencing and assembly.</title>
        <authorList>
            <person name="Jung Y."/>
        </authorList>
    </citation>
    <scope>NUCLEOTIDE SEQUENCE [LARGE SCALE GENOMIC DNA]</scope>
    <source>
        <strain evidence="7 8">RP8</strain>
    </source>
</reference>
<evidence type="ECO:0000313" key="8">
    <source>
        <dbReference type="Proteomes" id="UP001202180"/>
    </source>
</evidence>
<comment type="subcellular location">
    <subcellularLocation>
        <location evidence="1">Membrane</location>
        <topology evidence="1">Multi-pass membrane protein</topology>
    </subcellularLocation>
</comment>
<proteinExistence type="predicted"/>
<dbReference type="PANTHER" id="PTHR11662">
    <property type="entry name" value="SOLUTE CARRIER FAMILY 17"/>
    <property type="match status" value="1"/>
</dbReference>
<keyword evidence="2 5" id="KW-0812">Transmembrane</keyword>
<organism evidence="7 8">
    <name type="scientific">Spirosoma liriopis</name>
    <dbReference type="NCBI Taxonomy" id="2937440"/>
    <lineage>
        <taxon>Bacteria</taxon>
        <taxon>Pseudomonadati</taxon>
        <taxon>Bacteroidota</taxon>
        <taxon>Cytophagia</taxon>
        <taxon>Cytophagales</taxon>
        <taxon>Cytophagaceae</taxon>
        <taxon>Spirosoma</taxon>
    </lineage>
</organism>
<name>A0ABT0HMU9_9BACT</name>
<feature type="transmembrane region" description="Helical" evidence="5">
    <location>
        <begin position="77"/>
        <end position="97"/>
    </location>
</feature>
<comment type="caution">
    <text evidence="7">The sequence shown here is derived from an EMBL/GenBank/DDBJ whole genome shotgun (WGS) entry which is preliminary data.</text>
</comment>
<keyword evidence="8" id="KW-1185">Reference proteome</keyword>
<dbReference type="InterPro" id="IPR020846">
    <property type="entry name" value="MFS_dom"/>
</dbReference>